<name>A0ABT3JBX1_9SPHN</name>
<reference evidence="5 6" key="1">
    <citation type="submission" date="2022-10" db="EMBL/GenBank/DDBJ databases">
        <title>Sphingomonas sp.</title>
        <authorList>
            <person name="Jin C."/>
        </authorList>
    </citation>
    <scope>NUCLEOTIDE SEQUENCE [LARGE SCALE GENOMIC DNA]</scope>
    <source>
        <strain evidence="5 6">BN140010</strain>
    </source>
</reference>
<feature type="domain" description="Ice-binding protein C-terminal" evidence="4">
    <location>
        <begin position="168"/>
        <end position="192"/>
    </location>
</feature>
<evidence type="ECO:0000313" key="6">
    <source>
        <dbReference type="Proteomes" id="UP001526246"/>
    </source>
</evidence>
<keyword evidence="3" id="KW-0732">Signal</keyword>
<accession>A0ABT3JBX1</accession>
<dbReference type="Pfam" id="PF07589">
    <property type="entry name" value="PEP-CTERM"/>
    <property type="match status" value="1"/>
</dbReference>
<dbReference type="InterPro" id="IPR013424">
    <property type="entry name" value="Ice-binding_C"/>
</dbReference>
<dbReference type="EMBL" id="JAPDOB010000001">
    <property type="protein sequence ID" value="MCW3796566.1"/>
    <property type="molecule type" value="Genomic_DNA"/>
</dbReference>
<gene>
    <name evidence="5" type="ORF">OMW55_01920</name>
</gene>
<protein>
    <submittedName>
        <fullName evidence="5">PEPxxWA-CTERM sorting domain-containing protein</fullName>
    </submittedName>
</protein>
<dbReference type="NCBIfam" id="NF035944">
    <property type="entry name" value="PEPxxWA-CTERM"/>
    <property type="match status" value="1"/>
</dbReference>
<sequence>MKLNRRTKIMAIGAAGAVALGVGVGASVPTNGKGQSADPQLASLMSARSPGMRSNAVTSTKGPRVQPAAFAAPPVPRSEVLSERTPAPVKVASAAPIPAVLAPVAAVPAPIPAPAVAAAAPVLAIPVAPAAASGVSPLLGLAAIPLIPAVFNGGNGGGGVTTLEIAPAVPEPATWLMMISGFGILGFAMRRRRRLERAGGARPSGAVVVAPRA</sequence>
<keyword evidence="6" id="KW-1185">Reference proteome</keyword>
<keyword evidence="2" id="KW-1133">Transmembrane helix</keyword>
<feature type="region of interest" description="Disordered" evidence="1">
    <location>
        <begin position="48"/>
        <end position="70"/>
    </location>
</feature>
<evidence type="ECO:0000259" key="4">
    <source>
        <dbReference type="Pfam" id="PF07589"/>
    </source>
</evidence>
<comment type="caution">
    <text evidence="5">The sequence shown here is derived from an EMBL/GenBank/DDBJ whole genome shotgun (WGS) entry which is preliminary data.</text>
</comment>
<evidence type="ECO:0000256" key="1">
    <source>
        <dbReference type="SAM" id="MobiDB-lite"/>
    </source>
</evidence>
<dbReference type="NCBIfam" id="TIGR02595">
    <property type="entry name" value="PEP_CTERM"/>
    <property type="match status" value="1"/>
</dbReference>
<feature type="chain" id="PRO_5047254985" evidence="3">
    <location>
        <begin position="27"/>
        <end position="213"/>
    </location>
</feature>
<keyword evidence="2" id="KW-0812">Transmembrane</keyword>
<keyword evidence="2" id="KW-0472">Membrane</keyword>
<evidence type="ECO:0000256" key="2">
    <source>
        <dbReference type="SAM" id="Phobius"/>
    </source>
</evidence>
<organism evidence="5 6">
    <name type="scientific">Sphingomonas arvum</name>
    <dbReference type="NCBI Taxonomy" id="2992113"/>
    <lineage>
        <taxon>Bacteria</taxon>
        <taxon>Pseudomonadati</taxon>
        <taxon>Pseudomonadota</taxon>
        <taxon>Alphaproteobacteria</taxon>
        <taxon>Sphingomonadales</taxon>
        <taxon>Sphingomonadaceae</taxon>
        <taxon>Sphingomonas</taxon>
    </lineage>
</organism>
<evidence type="ECO:0000313" key="5">
    <source>
        <dbReference type="EMBL" id="MCW3796566.1"/>
    </source>
</evidence>
<dbReference type="RefSeq" id="WP_264880388.1">
    <property type="nucleotide sequence ID" value="NZ_JAPDOB010000001.1"/>
</dbReference>
<feature type="transmembrane region" description="Helical" evidence="2">
    <location>
        <begin position="172"/>
        <end position="189"/>
    </location>
</feature>
<dbReference type="Proteomes" id="UP001526246">
    <property type="component" value="Unassembled WGS sequence"/>
</dbReference>
<feature type="signal peptide" evidence="3">
    <location>
        <begin position="1"/>
        <end position="26"/>
    </location>
</feature>
<evidence type="ECO:0000256" key="3">
    <source>
        <dbReference type="SAM" id="SignalP"/>
    </source>
</evidence>
<proteinExistence type="predicted"/>